<keyword evidence="3" id="KW-1185">Reference proteome</keyword>
<gene>
    <name evidence="2" type="ORF">E5167_09310</name>
</gene>
<dbReference type="SUPFAM" id="SSF53474">
    <property type="entry name" value="alpha/beta-Hydrolases"/>
    <property type="match status" value="1"/>
</dbReference>
<feature type="domain" description="Serine aminopeptidase S33" evidence="1">
    <location>
        <begin position="80"/>
        <end position="314"/>
    </location>
</feature>
<evidence type="ECO:0000313" key="2">
    <source>
        <dbReference type="EMBL" id="TJY36048.1"/>
    </source>
</evidence>
<proteinExistence type="predicted"/>
<dbReference type="InterPro" id="IPR029058">
    <property type="entry name" value="AB_hydrolase_fold"/>
</dbReference>
<dbReference type="Pfam" id="PF12146">
    <property type="entry name" value="Hydrolase_4"/>
    <property type="match status" value="1"/>
</dbReference>
<dbReference type="OrthoDB" id="9764953at2"/>
<protein>
    <submittedName>
        <fullName evidence="2">Alpha/beta hydrolase</fullName>
    </submittedName>
</protein>
<dbReference type="GO" id="GO:0016787">
    <property type="term" value="F:hydrolase activity"/>
    <property type="evidence" value="ECO:0007669"/>
    <property type="project" value="UniProtKB-KW"/>
</dbReference>
<dbReference type="AlphaFoldDB" id="A0A4U0EWB4"/>
<evidence type="ECO:0000313" key="3">
    <source>
        <dbReference type="Proteomes" id="UP000307657"/>
    </source>
</evidence>
<dbReference type="InterPro" id="IPR050266">
    <property type="entry name" value="AB_hydrolase_sf"/>
</dbReference>
<dbReference type="GO" id="GO:0016020">
    <property type="term" value="C:membrane"/>
    <property type="evidence" value="ECO:0007669"/>
    <property type="project" value="TreeGrafter"/>
</dbReference>
<accession>A0A4U0EWB4</accession>
<dbReference type="Gene3D" id="3.40.50.1820">
    <property type="entry name" value="alpha/beta hydrolase"/>
    <property type="match status" value="1"/>
</dbReference>
<name>A0A4U0EWB4_9FLAO</name>
<dbReference type="EMBL" id="SUPL01000004">
    <property type="protein sequence ID" value="TJY36048.1"/>
    <property type="molecule type" value="Genomic_DNA"/>
</dbReference>
<organism evidence="2 3">
    <name type="scientific">Pontimicrobium aquaticum</name>
    <dbReference type="NCBI Taxonomy" id="2565367"/>
    <lineage>
        <taxon>Bacteria</taxon>
        <taxon>Pseudomonadati</taxon>
        <taxon>Bacteroidota</taxon>
        <taxon>Flavobacteriia</taxon>
        <taxon>Flavobacteriales</taxon>
        <taxon>Flavobacteriaceae</taxon>
        <taxon>Pontimicrobium</taxon>
    </lineage>
</organism>
<dbReference type="Proteomes" id="UP000307657">
    <property type="component" value="Unassembled WGS sequence"/>
</dbReference>
<keyword evidence="2" id="KW-0378">Hydrolase</keyword>
<sequence>MRTVGLYFLLMIITIKPFLIMAQQEDIKINSRVDGKMLNITHLKPKHDSFNEAILFIHGASFPSELASGFKMNGVSWTGNLSEAGYNAFSLDFLGYGKSDRYNYMSDKGTEFANNSGGIDVIEDIDIAIDFILKKLQINKVHLIGHSWGAAVSGYYSTIHPEKIDKLVLFAPVAQRIGPTSWSKPIVSYIDLTPKERIEQFISGIPEGKQMTLEDEIFTKWKIDWLKSDPTATNRNPASIRYPSAWKKDLYNCWNGKCFFEASKIKNSTLLIRGEWDTVLNKEDANKIFMEMKKTPFKKYIIIKKGTHVMHLEKSRHQLYAETLFFLKTKINIKK</sequence>
<reference evidence="2 3" key="1">
    <citation type="submission" date="2019-04" db="EMBL/GenBank/DDBJ databases">
        <title>Lacinutrix sp. nov., isolated from marine water.</title>
        <authorList>
            <person name="Kim W."/>
        </authorList>
    </citation>
    <scope>NUCLEOTIDE SEQUENCE [LARGE SCALE GENOMIC DNA]</scope>
    <source>
        <strain evidence="2 3">CAU 1491</strain>
    </source>
</reference>
<dbReference type="InterPro" id="IPR022742">
    <property type="entry name" value="Hydrolase_4"/>
</dbReference>
<evidence type="ECO:0000259" key="1">
    <source>
        <dbReference type="Pfam" id="PF12146"/>
    </source>
</evidence>
<dbReference type="RefSeq" id="WP_136843349.1">
    <property type="nucleotide sequence ID" value="NZ_SUPL01000004.1"/>
</dbReference>
<comment type="caution">
    <text evidence="2">The sequence shown here is derived from an EMBL/GenBank/DDBJ whole genome shotgun (WGS) entry which is preliminary data.</text>
</comment>
<dbReference type="PANTHER" id="PTHR43798:SF33">
    <property type="entry name" value="HYDROLASE, PUTATIVE (AFU_ORTHOLOGUE AFUA_2G14860)-RELATED"/>
    <property type="match status" value="1"/>
</dbReference>
<dbReference type="PANTHER" id="PTHR43798">
    <property type="entry name" value="MONOACYLGLYCEROL LIPASE"/>
    <property type="match status" value="1"/>
</dbReference>